<proteinExistence type="inferred from homology"/>
<dbReference type="InterPro" id="IPR008881">
    <property type="entry name" value="Trigger_fac_ribosome-bd_bac"/>
</dbReference>
<dbReference type="InterPro" id="IPR046357">
    <property type="entry name" value="PPIase_dom_sf"/>
</dbReference>
<feature type="compositionally biased region" description="Basic and acidic residues" evidence="8">
    <location>
        <begin position="737"/>
        <end position="748"/>
    </location>
</feature>
<keyword evidence="9" id="KW-0732">Signal</keyword>
<keyword evidence="6" id="KW-0413">Isomerase</keyword>
<dbReference type="GO" id="GO:0043022">
    <property type="term" value="F:ribosome binding"/>
    <property type="evidence" value="ECO:0007669"/>
    <property type="project" value="TreeGrafter"/>
</dbReference>
<evidence type="ECO:0000256" key="1">
    <source>
        <dbReference type="ARBA" id="ARBA00000971"/>
    </source>
</evidence>
<evidence type="ECO:0000259" key="11">
    <source>
        <dbReference type="Pfam" id="PF05697"/>
    </source>
</evidence>
<dbReference type="InterPro" id="IPR005215">
    <property type="entry name" value="Trig_fac"/>
</dbReference>
<keyword evidence="4" id="KW-0697">Rotamase</keyword>
<accession>A0AAD3DA42</accession>
<comment type="function">
    <text evidence="7">Involved in protein export. Acts as a chaperone by maintaining the newly synthesized protein in an open conformation. Functions as a peptidyl-prolyl cis-trans isomerase.</text>
</comment>
<dbReference type="InterPro" id="IPR036611">
    <property type="entry name" value="Trigger_fac_ribosome-bd_sf"/>
</dbReference>
<evidence type="ECO:0000256" key="5">
    <source>
        <dbReference type="ARBA" id="ARBA00023186"/>
    </source>
</evidence>
<feature type="domain" description="Trigger factor ribosome-binding bacterial" evidence="11">
    <location>
        <begin position="69"/>
        <end position="197"/>
    </location>
</feature>
<dbReference type="SUPFAM" id="SSF109998">
    <property type="entry name" value="Triger factor/SurA peptide-binding domain-like"/>
    <property type="match status" value="1"/>
</dbReference>
<dbReference type="Proteomes" id="UP001054902">
    <property type="component" value="Unassembled WGS sequence"/>
</dbReference>
<dbReference type="EMBL" id="BLLK01000069">
    <property type="protein sequence ID" value="GFH60732.1"/>
    <property type="molecule type" value="Genomic_DNA"/>
</dbReference>
<dbReference type="PANTHER" id="PTHR30560">
    <property type="entry name" value="TRIGGER FACTOR CHAPERONE AND PEPTIDYL-PROLYL CIS/TRANS ISOMERASE"/>
    <property type="match status" value="1"/>
</dbReference>
<evidence type="ECO:0000313" key="13">
    <source>
        <dbReference type="EMBL" id="GFH60732.1"/>
    </source>
</evidence>
<dbReference type="NCBIfam" id="TIGR00115">
    <property type="entry name" value="tig"/>
    <property type="match status" value="1"/>
</dbReference>
<evidence type="ECO:0000256" key="2">
    <source>
        <dbReference type="ARBA" id="ARBA00005464"/>
    </source>
</evidence>
<dbReference type="Gene3D" id="3.30.70.1050">
    <property type="entry name" value="Trigger factor ribosome-binding domain"/>
    <property type="match status" value="1"/>
</dbReference>
<gene>
    <name evidence="13" type="ORF">CTEN210_17208</name>
</gene>
<evidence type="ECO:0000256" key="9">
    <source>
        <dbReference type="SAM" id="SignalP"/>
    </source>
</evidence>
<organism evidence="13 14">
    <name type="scientific">Chaetoceros tenuissimus</name>
    <dbReference type="NCBI Taxonomy" id="426638"/>
    <lineage>
        <taxon>Eukaryota</taxon>
        <taxon>Sar</taxon>
        <taxon>Stramenopiles</taxon>
        <taxon>Ochrophyta</taxon>
        <taxon>Bacillariophyta</taxon>
        <taxon>Coscinodiscophyceae</taxon>
        <taxon>Chaetocerotophycidae</taxon>
        <taxon>Chaetocerotales</taxon>
        <taxon>Chaetocerotaceae</taxon>
        <taxon>Chaetoceros</taxon>
    </lineage>
</organism>
<reference evidence="13 14" key="1">
    <citation type="journal article" date="2021" name="Sci. Rep.">
        <title>The genome of the diatom Chaetoceros tenuissimus carries an ancient integrated fragment of an extant virus.</title>
        <authorList>
            <person name="Hongo Y."/>
            <person name="Kimura K."/>
            <person name="Takaki Y."/>
            <person name="Yoshida Y."/>
            <person name="Baba S."/>
            <person name="Kobayashi G."/>
            <person name="Nagasaki K."/>
            <person name="Hano T."/>
            <person name="Tomaru Y."/>
        </authorList>
    </citation>
    <scope>NUCLEOTIDE SEQUENCE [LARGE SCALE GENOMIC DNA]</scope>
    <source>
        <strain evidence="13 14">NIES-3715</strain>
    </source>
</reference>
<keyword evidence="5" id="KW-0143">Chaperone</keyword>
<dbReference type="InterPro" id="IPR008880">
    <property type="entry name" value="Trigger_fac_C"/>
</dbReference>
<dbReference type="GO" id="GO:0015031">
    <property type="term" value="P:protein transport"/>
    <property type="evidence" value="ECO:0007669"/>
    <property type="project" value="InterPro"/>
</dbReference>
<protein>
    <recommendedName>
        <fullName evidence="3">peptidylprolyl isomerase</fullName>
        <ecNumber evidence="3">5.2.1.8</ecNumber>
    </recommendedName>
</protein>
<evidence type="ECO:0000259" key="10">
    <source>
        <dbReference type="Pfam" id="PF00254"/>
    </source>
</evidence>
<evidence type="ECO:0000259" key="12">
    <source>
        <dbReference type="Pfam" id="PF05698"/>
    </source>
</evidence>
<dbReference type="PANTHER" id="PTHR30560:SF3">
    <property type="entry name" value="TRIGGER FACTOR-LIKE PROTEIN TIG, CHLOROPLASTIC"/>
    <property type="match status" value="1"/>
</dbReference>
<dbReference type="EC" id="5.2.1.8" evidence="3"/>
<sequence>MFRITNIALAVALMSASSSAFAPATFGVSKDISVNNVISVATPSFNTNRVQLFMSSTEEEVGPSKLVRKPDSAVELTITAPGSATKAAYDKACAEISKTISIPGFRKGAKIPPAVLENAVAAKGGRMTLRTQAIQSLLNELLEPALKEEHNLEPIGQPALATPADELAEQFKPGEPIEMVVNCDVWPDIAWTTVEGQEKPYYGLKASYTRQPFNQARLDQAMKDLAERYATTEPAPADKELEMGDQCIVDMKGYMAAEDGTSKAEPLPDAASGDDVEIILGDGRYMTGLVEGLVGAKVGETKTVYVTFPEKLRDKTLAGKNAVFDVTVKEANVRTVPKIDDELANSIRPGLNAEGLEAELRKAVDEQDAGEWIEARNAGLAKALAGVMEVEVPDTLVTNQARDKYAQMMAEFRTQGMADDEIKKLITPENFQKYKEIQKKDIVDDFKTSMAADEIARLEGIEVPSYQIDEQLEALKKEAEGEDLGDENQLRAKIESTLMRRMVFDHIAEFAELDVTYQDDKFDEEMMEKLAQESVEREMAADGAEEVEGKQESETVIVAEEVEEVTEVVEDEEDKAAKAEAAIVAEKFQRSLLSAKLQNDKIASAAAAAQAKAEAAVVAEKFQRSLLSTKLQNDKIVSAAAAAKAKAEAAIVAEKFQRSLLSAKFEVDAKVKVAVAAAKAKADAEAKANTELEAAQAKADAEAEAERLANLSPGEKAFEMLVSLGLVDLTPDPEDPNYDHSNDDEIVS</sequence>
<feature type="chain" id="PRO_5042278336" description="peptidylprolyl isomerase" evidence="9">
    <location>
        <begin position="21"/>
        <end position="748"/>
    </location>
</feature>
<name>A0AAD3DA42_9STRA</name>
<dbReference type="Gene3D" id="3.10.50.40">
    <property type="match status" value="1"/>
</dbReference>
<evidence type="ECO:0000256" key="7">
    <source>
        <dbReference type="ARBA" id="ARBA00024849"/>
    </source>
</evidence>
<dbReference type="Pfam" id="PF00254">
    <property type="entry name" value="FKBP_C"/>
    <property type="match status" value="1"/>
</dbReference>
<feature type="domain" description="Trigger factor C-terminal" evidence="12">
    <location>
        <begin position="354"/>
        <end position="508"/>
    </location>
</feature>
<dbReference type="InterPro" id="IPR001179">
    <property type="entry name" value="PPIase_FKBP_dom"/>
</dbReference>
<evidence type="ECO:0000256" key="8">
    <source>
        <dbReference type="SAM" id="MobiDB-lite"/>
    </source>
</evidence>
<dbReference type="FunFam" id="3.30.70.1050:FF:000004">
    <property type="entry name" value="Trigger factor"/>
    <property type="match status" value="1"/>
</dbReference>
<dbReference type="AlphaFoldDB" id="A0AAD3DA42"/>
<feature type="region of interest" description="Disordered" evidence="8">
    <location>
        <begin position="729"/>
        <end position="748"/>
    </location>
</feature>
<dbReference type="Gene3D" id="1.10.3120.10">
    <property type="entry name" value="Trigger factor, C-terminal domain"/>
    <property type="match status" value="1"/>
</dbReference>
<evidence type="ECO:0000313" key="14">
    <source>
        <dbReference type="Proteomes" id="UP001054902"/>
    </source>
</evidence>
<dbReference type="SUPFAM" id="SSF54534">
    <property type="entry name" value="FKBP-like"/>
    <property type="match status" value="1"/>
</dbReference>
<dbReference type="Pfam" id="PF05697">
    <property type="entry name" value="Trigger_N"/>
    <property type="match status" value="1"/>
</dbReference>
<dbReference type="GO" id="GO:0003755">
    <property type="term" value="F:peptidyl-prolyl cis-trans isomerase activity"/>
    <property type="evidence" value="ECO:0007669"/>
    <property type="project" value="UniProtKB-KW"/>
</dbReference>
<comment type="caution">
    <text evidence="13">The sequence shown here is derived from an EMBL/GenBank/DDBJ whole genome shotgun (WGS) entry which is preliminary data.</text>
</comment>
<dbReference type="GO" id="GO:0043335">
    <property type="term" value="P:protein unfolding"/>
    <property type="evidence" value="ECO:0007669"/>
    <property type="project" value="TreeGrafter"/>
</dbReference>
<dbReference type="GO" id="GO:0044183">
    <property type="term" value="F:protein folding chaperone"/>
    <property type="evidence" value="ECO:0007669"/>
    <property type="project" value="TreeGrafter"/>
</dbReference>
<dbReference type="InterPro" id="IPR037041">
    <property type="entry name" value="Trigger_fac_C_sf"/>
</dbReference>
<dbReference type="Pfam" id="PF05698">
    <property type="entry name" value="Trigger_C"/>
    <property type="match status" value="1"/>
</dbReference>
<feature type="domain" description="PPIase FKBP-type" evidence="10">
    <location>
        <begin position="239"/>
        <end position="328"/>
    </location>
</feature>
<dbReference type="InterPro" id="IPR027304">
    <property type="entry name" value="Trigger_fact/SurA_dom_sf"/>
</dbReference>
<feature type="signal peptide" evidence="9">
    <location>
        <begin position="1"/>
        <end position="20"/>
    </location>
</feature>
<keyword evidence="14" id="KW-1185">Reference proteome</keyword>
<evidence type="ECO:0000256" key="4">
    <source>
        <dbReference type="ARBA" id="ARBA00023110"/>
    </source>
</evidence>
<dbReference type="HAMAP" id="MF_00303">
    <property type="entry name" value="Trigger_factor_Tig"/>
    <property type="match status" value="1"/>
</dbReference>
<dbReference type="GO" id="GO:0051083">
    <property type="term" value="P:'de novo' cotranslational protein folding"/>
    <property type="evidence" value="ECO:0007669"/>
    <property type="project" value="TreeGrafter"/>
</dbReference>
<evidence type="ECO:0000256" key="3">
    <source>
        <dbReference type="ARBA" id="ARBA00013194"/>
    </source>
</evidence>
<comment type="catalytic activity">
    <reaction evidence="1">
        <text>[protein]-peptidylproline (omega=180) = [protein]-peptidylproline (omega=0)</text>
        <dbReference type="Rhea" id="RHEA:16237"/>
        <dbReference type="Rhea" id="RHEA-COMP:10747"/>
        <dbReference type="Rhea" id="RHEA-COMP:10748"/>
        <dbReference type="ChEBI" id="CHEBI:83833"/>
        <dbReference type="ChEBI" id="CHEBI:83834"/>
        <dbReference type="EC" id="5.2.1.8"/>
    </reaction>
</comment>
<comment type="similarity">
    <text evidence="2">Belongs to the FKBP-type PPIase family. Tig subfamily.</text>
</comment>
<dbReference type="SUPFAM" id="SSF102735">
    <property type="entry name" value="Trigger factor ribosome-binding domain"/>
    <property type="match status" value="1"/>
</dbReference>
<evidence type="ECO:0000256" key="6">
    <source>
        <dbReference type="ARBA" id="ARBA00023235"/>
    </source>
</evidence>